<evidence type="ECO:0000256" key="1">
    <source>
        <dbReference type="ARBA" id="ARBA00004834"/>
    </source>
</evidence>
<protein>
    <submittedName>
        <fullName evidence="7">Family 43 glycosylhydrolase</fullName>
    </submittedName>
</protein>
<dbReference type="Gene3D" id="2.115.10.20">
    <property type="entry name" value="Glycosyl hydrolase domain, family 43"/>
    <property type="match status" value="1"/>
</dbReference>
<dbReference type="GO" id="GO:0004553">
    <property type="term" value="F:hydrolase activity, hydrolyzing O-glycosyl compounds"/>
    <property type="evidence" value="ECO:0007669"/>
    <property type="project" value="InterPro"/>
</dbReference>
<accession>A0A9D1MEV0</accession>
<dbReference type="EMBL" id="DVMZ01000039">
    <property type="protein sequence ID" value="HIU58728.1"/>
    <property type="molecule type" value="Genomic_DNA"/>
</dbReference>
<feature type="site" description="Important for catalytic activity, responsible for pKa modulation of the active site Glu and correct orientation of both the proton donor and substrate" evidence="5">
    <location>
        <position position="163"/>
    </location>
</feature>
<dbReference type="CDD" id="cd18616">
    <property type="entry name" value="GH43_ABN-like"/>
    <property type="match status" value="1"/>
</dbReference>
<dbReference type="Pfam" id="PF04616">
    <property type="entry name" value="Glyco_hydro_43"/>
    <property type="match status" value="1"/>
</dbReference>
<organism evidence="7 8">
    <name type="scientific">Candidatus Scatosoma pullistercoris</name>
    <dbReference type="NCBI Taxonomy" id="2840934"/>
    <lineage>
        <taxon>Bacteria</taxon>
        <taxon>Bacillati</taxon>
        <taxon>Bacillota</taxon>
        <taxon>Clostridia</taxon>
        <taxon>Candidatus Scatosoma</taxon>
    </lineage>
</organism>
<evidence type="ECO:0000256" key="2">
    <source>
        <dbReference type="ARBA" id="ARBA00009865"/>
    </source>
</evidence>
<evidence type="ECO:0000256" key="4">
    <source>
        <dbReference type="ARBA" id="ARBA00023295"/>
    </source>
</evidence>
<dbReference type="PANTHER" id="PTHR43301:SF3">
    <property type="entry name" value="ARABINAN ENDO-1,5-ALPHA-L-ARABINOSIDASE A-RELATED"/>
    <property type="match status" value="1"/>
</dbReference>
<dbReference type="InterPro" id="IPR050727">
    <property type="entry name" value="GH43_arabinanases"/>
</dbReference>
<dbReference type="Proteomes" id="UP000824081">
    <property type="component" value="Unassembled WGS sequence"/>
</dbReference>
<reference evidence="7" key="2">
    <citation type="journal article" date="2021" name="PeerJ">
        <title>Extensive microbial diversity within the chicken gut microbiome revealed by metagenomics and culture.</title>
        <authorList>
            <person name="Gilroy R."/>
            <person name="Ravi A."/>
            <person name="Getino M."/>
            <person name="Pursley I."/>
            <person name="Horton D.L."/>
            <person name="Alikhan N.F."/>
            <person name="Baker D."/>
            <person name="Gharbi K."/>
            <person name="Hall N."/>
            <person name="Watson M."/>
            <person name="Adriaenssens E.M."/>
            <person name="Foster-Nyarko E."/>
            <person name="Jarju S."/>
            <person name="Secka A."/>
            <person name="Antonio M."/>
            <person name="Oren A."/>
            <person name="Chaudhuri R.R."/>
            <person name="La Ragione R."/>
            <person name="Hildebrand F."/>
            <person name="Pallen M.J."/>
        </authorList>
    </citation>
    <scope>NUCLEOTIDE SEQUENCE</scope>
    <source>
        <strain evidence="7">11687</strain>
    </source>
</reference>
<evidence type="ECO:0000313" key="8">
    <source>
        <dbReference type="Proteomes" id="UP000824081"/>
    </source>
</evidence>
<gene>
    <name evidence="7" type="ORF">IAC57_01370</name>
</gene>
<evidence type="ECO:0000313" key="7">
    <source>
        <dbReference type="EMBL" id="HIU58728.1"/>
    </source>
</evidence>
<name>A0A9D1MEV0_9FIRM</name>
<evidence type="ECO:0000256" key="6">
    <source>
        <dbReference type="RuleBase" id="RU361187"/>
    </source>
</evidence>
<dbReference type="PANTHER" id="PTHR43301">
    <property type="entry name" value="ARABINAN ENDO-1,5-ALPHA-L-ARABINOSIDASE"/>
    <property type="match status" value="1"/>
</dbReference>
<keyword evidence="4 6" id="KW-0326">Glycosidase</keyword>
<comment type="similarity">
    <text evidence="2 6">Belongs to the glycosyl hydrolase 43 family.</text>
</comment>
<comment type="pathway">
    <text evidence="1">Glycan metabolism; L-arabinan degradation.</text>
</comment>
<dbReference type="InterPro" id="IPR023296">
    <property type="entry name" value="Glyco_hydro_beta-prop_sf"/>
</dbReference>
<proteinExistence type="inferred from homology"/>
<dbReference type="SUPFAM" id="SSF75005">
    <property type="entry name" value="Arabinanase/levansucrase/invertase"/>
    <property type="match status" value="1"/>
</dbReference>
<evidence type="ECO:0000256" key="5">
    <source>
        <dbReference type="PIRSR" id="PIRSR606710-2"/>
    </source>
</evidence>
<sequence>MLIAGLGSCGKPSASQSSEDAVYSNPVYSPVFADPCVIEYEGKYYAYATEDYGEWKPSDDPLENESNKKIVPILESDDLVHWYFKNAAFASLGKPSWGTIGANVWAPDVVQIGDTFVMYYALSTWGDPDPGIGIATAEHPLGPWTDQGKLFTSTEIGVNNSIDPAVFRGQDGKLYMIWGSFRGLYGVELTDDGLALQGGLEYARDNKTLVAGLDTSQAFNLATYEAPYIVYKDGYYYLFVSSGSCCEGKSSTYHVRVGRSENPLGPYYDDQGRDMKGENRGAIVVQASEDFVGVGHNAVIQDDAGNWYILYHGYDTQEYETFGNTNRRSLLIDKLDWSGDFPETEGKVAGRSGMPVPVIR</sequence>
<dbReference type="AlphaFoldDB" id="A0A9D1MEV0"/>
<dbReference type="GO" id="GO:0005975">
    <property type="term" value="P:carbohydrate metabolic process"/>
    <property type="evidence" value="ECO:0007669"/>
    <property type="project" value="InterPro"/>
</dbReference>
<evidence type="ECO:0000256" key="3">
    <source>
        <dbReference type="ARBA" id="ARBA00022801"/>
    </source>
</evidence>
<dbReference type="InterPro" id="IPR006710">
    <property type="entry name" value="Glyco_hydro_43"/>
</dbReference>
<keyword evidence="3 6" id="KW-0378">Hydrolase</keyword>
<comment type="caution">
    <text evidence="7">The sequence shown here is derived from an EMBL/GenBank/DDBJ whole genome shotgun (WGS) entry which is preliminary data.</text>
</comment>
<reference evidence="7" key="1">
    <citation type="submission" date="2020-10" db="EMBL/GenBank/DDBJ databases">
        <authorList>
            <person name="Gilroy R."/>
        </authorList>
    </citation>
    <scope>NUCLEOTIDE SEQUENCE</scope>
    <source>
        <strain evidence="7">11687</strain>
    </source>
</reference>